<accession>A0A840A977</accession>
<sequence length="37" mass="3922">MTSTTRQICFINAASFADRAKASRHTNPGLGAGSARR</sequence>
<gene>
    <name evidence="1" type="ORF">GGQ83_001083</name>
</gene>
<dbReference type="AlphaFoldDB" id="A0A840A977"/>
<evidence type="ECO:0000313" key="1">
    <source>
        <dbReference type="EMBL" id="MBB3897657.1"/>
    </source>
</evidence>
<comment type="caution">
    <text evidence="1">The sequence shown here is derived from an EMBL/GenBank/DDBJ whole genome shotgun (WGS) entry which is preliminary data.</text>
</comment>
<reference evidence="1 2" key="1">
    <citation type="submission" date="2020-08" db="EMBL/GenBank/DDBJ databases">
        <title>Genomic Encyclopedia of Type Strains, Phase IV (KMG-IV): sequencing the most valuable type-strain genomes for metagenomic binning, comparative biology and taxonomic classification.</title>
        <authorList>
            <person name="Goeker M."/>
        </authorList>
    </citation>
    <scope>NUCLEOTIDE SEQUENCE [LARGE SCALE GENOMIC DNA]</scope>
    <source>
        <strain evidence="1 2">DSM 19979</strain>
    </source>
</reference>
<dbReference type="Proteomes" id="UP000553193">
    <property type="component" value="Unassembled WGS sequence"/>
</dbReference>
<organism evidence="1 2">
    <name type="scientific">Roseococcus suduntuyensis</name>
    <dbReference type="NCBI Taxonomy" id="455361"/>
    <lineage>
        <taxon>Bacteria</taxon>
        <taxon>Pseudomonadati</taxon>
        <taxon>Pseudomonadota</taxon>
        <taxon>Alphaproteobacteria</taxon>
        <taxon>Acetobacterales</taxon>
        <taxon>Roseomonadaceae</taxon>
        <taxon>Roseococcus</taxon>
    </lineage>
</organism>
<evidence type="ECO:0000313" key="2">
    <source>
        <dbReference type="Proteomes" id="UP000553193"/>
    </source>
</evidence>
<name>A0A840A977_9PROT</name>
<protein>
    <submittedName>
        <fullName evidence="1">Uncharacterized protein</fullName>
    </submittedName>
</protein>
<keyword evidence="2" id="KW-1185">Reference proteome</keyword>
<dbReference type="EMBL" id="JACIDJ010000001">
    <property type="protein sequence ID" value="MBB3897657.1"/>
    <property type="molecule type" value="Genomic_DNA"/>
</dbReference>
<proteinExistence type="predicted"/>